<dbReference type="Gene3D" id="2.130.10.10">
    <property type="entry name" value="YVTN repeat-like/Quinoprotein amine dehydrogenase"/>
    <property type="match status" value="3"/>
</dbReference>
<dbReference type="InterPro" id="IPR015943">
    <property type="entry name" value="WD40/YVTN_repeat-like_dom_sf"/>
</dbReference>
<keyword evidence="2" id="KW-0812">Transmembrane</keyword>
<dbReference type="InterPro" id="IPR011123">
    <property type="entry name" value="Y_Y_Y"/>
</dbReference>
<dbReference type="Gene3D" id="1.20.5.1930">
    <property type="match status" value="1"/>
</dbReference>
<dbReference type="Pfam" id="PF07730">
    <property type="entry name" value="HisKA_3"/>
    <property type="match status" value="1"/>
</dbReference>
<sequence>MSFQHYTTDQGLSNDEVKCILKDRRGFMWFGTVNGLNRFDGQRFTVYRRSKALPGLPGNFIIGLTEDADGIIWVATNLGLCRLDPAREEFRHITIPPNRDQIGDNDVVYPLILDREGYGWFAGVHQLYRIDRKTLQLTTFPLPRNVHSSSVRLYLDRRDNFWVFSSGTVYRFDRARQQYTYILGRDQHHPQANIQAYNLFEDSHQQLWLFSAGHGLLRYDPKSDQFVDVPDNLKTVYALCEDRTPDGRLFFWGGGAETGLFSVDPVTLQHAVVKPEPRDPLAHNGSPVEAFYRDPQTGVIWMATEWGIQKMDPYALKVKRKMLPAPLTASPADRVRFVHQDRFNPDLYWIGTQRDGLYQWNRRLDTFTRTMDRRGLLRQGMYRMVQDNLGKIWLSLPNDLVQYDPKQNVWLYKEDWVPKTGHQLPNDIYHLDIDRKGAIWFTAGPLVCSYNPVTKQLQTRSFPVAVGGENGPRIYEFREDSRGRMWVYTVAGLFRFGEHSTQAERIPLQHADTALRFSDRIFITFSIDSKDRLWIGNIGFLAQADTSGRVVRIYNSDNGLMADHVLAMQEDKAGQLWLATDTYLHRLNPQTGTFQSLQKENGLFSNFIITSSVNSMSRNAQGELFIGFVNAFNYFDPLRLVRNTVPPPIAVTSVLVNNQPRTLEDDRLIALQPGDNSLSVAFVALNFSQPEKNQYAYQLVGFDKGWVHTNARTATYTNLEPGNYTLRIKAANNDGVWNQEGLELAVRVIPAYYQTWWFQGLCVLVLAAIGYAIYRNREAQRKKLEGIRNRIATDLHDDMGSTLSSIRIFSDVVQQQIQPVRPEAVPILQRISTSATTLSESMQDIIWTIQTKYDSLEDVVTRMREFGLKMAEAKDIKFTMQVSDKFHSTRLNVEQRRNLYLIFKESINNAVKYADCTTINVFLTVVGRHLKLVIEDNGRGFDPATVRQGNGLQNLRKRADEIKGQLTLESAPGAGTRIELVTKV</sequence>
<proteinExistence type="predicted"/>
<feature type="domain" description="Histidine kinase" evidence="3">
    <location>
        <begin position="794"/>
        <end position="984"/>
    </location>
</feature>
<accession>A0ABP8NHL2</accession>
<dbReference type="Pfam" id="PF07495">
    <property type="entry name" value="Y_Y_Y"/>
    <property type="match status" value="1"/>
</dbReference>
<reference evidence="5" key="1">
    <citation type="journal article" date="2019" name="Int. J. Syst. Evol. Microbiol.">
        <title>The Global Catalogue of Microorganisms (GCM) 10K type strain sequencing project: providing services to taxonomists for standard genome sequencing and annotation.</title>
        <authorList>
            <consortium name="The Broad Institute Genomics Platform"/>
            <consortium name="The Broad Institute Genome Sequencing Center for Infectious Disease"/>
            <person name="Wu L."/>
            <person name="Ma J."/>
        </authorList>
    </citation>
    <scope>NUCLEOTIDE SEQUENCE [LARGE SCALE GENOMIC DNA]</scope>
    <source>
        <strain evidence="5">JCM 17927</strain>
    </source>
</reference>
<keyword evidence="5" id="KW-1185">Reference proteome</keyword>
<dbReference type="Gene3D" id="2.60.40.10">
    <property type="entry name" value="Immunoglobulins"/>
    <property type="match status" value="1"/>
</dbReference>
<dbReference type="SMART" id="SM00387">
    <property type="entry name" value="HATPase_c"/>
    <property type="match status" value="1"/>
</dbReference>
<comment type="caution">
    <text evidence="4">The sequence shown here is derived from an EMBL/GenBank/DDBJ whole genome shotgun (WGS) entry which is preliminary data.</text>
</comment>
<keyword evidence="1" id="KW-0597">Phosphoprotein</keyword>
<dbReference type="Pfam" id="PF02518">
    <property type="entry name" value="HATPase_c"/>
    <property type="match status" value="1"/>
</dbReference>
<dbReference type="PANTHER" id="PTHR43547">
    <property type="entry name" value="TWO-COMPONENT HISTIDINE KINASE"/>
    <property type="match status" value="1"/>
</dbReference>
<dbReference type="InterPro" id="IPR013783">
    <property type="entry name" value="Ig-like_fold"/>
</dbReference>
<dbReference type="InterPro" id="IPR011110">
    <property type="entry name" value="Reg_prop"/>
</dbReference>
<dbReference type="PROSITE" id="PS50109">
    <property type="entry name" value="HIS_KIN"/>
    <property type="match status" value="1"/>
</dbReference>
<protein>
    <recommendedName>
        <fullName evidence="3">Histidine kinase domain-containing protein</fullName>
    </recommendedName>
</protein>
<dbReference type="Proteomes" id="UP001501175">
    <property type="component" value="Unassembled WGS sequence"/>
</dbReference>
<dbReference type="InterPro" id="IPR003594">
    <property type="entry name" value="HATPase_dom"/>
</dbReference>
<evidence type="ECO:0000259" key="3">
    <source>
        <dbReference type="PROSITE" id="PS50109"/>
    </source>
</evidence>
<dbReference type="CDD" id="cd00146">
    <property type="entry name" value="PKD"/>
    <property type="match status" value="1"/>
</dbReference>
<name>A0ABP8NHL2_9BACT</name>
<evidence type="ECO:0000256" key="2">
    <source>
        <dbReference type="SAM" id="Phobius"/>
    </source>
</evidence>
<dbReference type="InterPro" id="IPR005467">
    <property type="entry name" value="His_kinase_dom"/>
</dbReference>
<dbReference type="EMBL" id="BAABHD010000080">
    <property type="protein sequence ID" value="GAA4466010.1"/>
    <property type="molecule type" value="Genomic_DNA"/>
</dbReference>
<evidence type="ECO:0000256" key="1">
    <source>
        <dbReference type="ARBA" id="ARBA00022553"/>
    </source>
</evidence>
<evidence type="ECO:0000313" key="4">
    <source>
        <dbReference type="EMBL" id="GAA4466010.1"/>
    </source>
</evidence>
<evidence type="ECO:0000313" key="5">
    <source>
        <dbReference type="Proteomes" id="UP001501175"/>
    </source>
</evidence>
<dbReference type="PANTHER" id="PTHR43547:SF2">
    <property type="entry name" value="HYBRID SIGNAL TRANSDUCTION HISTIDINE KINASE C"/>
    <property type="match status" value="1"/>
</dbReference>
<gene>
    <name evidence="4" type="ORF">GCM10023189_47520</name>
</gene>
<feature type="transmembrane region" description="Helical" evidence="2">
    <location>
        <begin position="756"/>
        <end position="774"/>
    </location>
</feature>
<dbReference type="CDD" id="cd16917">
    <property type="entry name" value="HATPase_UhpB-NarQ-NarX-like"/>
    <property type="match status" value="1"/>
</dbReference>
<keyword evidence="2" id="KW-1133">Transmembrane helix</keyword>
<dbReference type="Pfam" id="PF07494">
    <property type="entry name" value="Reg_prop"/>
    <property type="match status" value="2"/>
</dbReference>
<keyword evidence="2" id="KW-0472">Membrane</keyword>
<dbReference type="SUPFAM" id="SSF63829">
    <property type="entry name" value="Calcium-dependent phosphotriesterase"/>
    <property type="match status" value="4"/>
</dbReference>
<dbReference type="SUPFAM" id="SSF55874">
    <property type="entry name" value="ATPase domain of HSP90 chaperone/DNA topoisomerase II/histidine kinase"/>
    <property type="match status" value="1"/>
</dbReference>
<dbReference type="Gene3D" id="3.30.565.10">
    <property type="entry name" value="Histidine kinase-like ATPase, C-terminal domain"/>
    <property type="match status" value="1"/>
</dbReference>
<organism evidence="4 5">
    <name type="scientific">Nibrella saemangeumensis</name>
    <dbReference type="NCBI Taxonomy" id="1084526"/>
    <lineage>
        <taxon>Bacteria</taxon>
        <taxon>Pseudomonadati</taxon>
        <taxon>Bacteroidota</taxon>
        <taxon>Cytophagia</taxon>
        <taxon>Cytophagales</taxon>
        <taxon>Spirosomataceae</taxon>
        <taxon>Nibrella</taxon>
    </lineage>
</organism>
<dbReference type="InterPro" id="IPR036890">
    <property type="entry name" value="HATPase_C_sf"/>
</dbReference>
<dbReference type="InterPro" id="IPR011712">
    <property type="entry name" value="Sig_transdc_His_kin_sub3_dim/P"/>
</dbReference>